<evidence type="ECO:0000259" key="1">
    <source>
        <dbReference type="Pfam" id="PF07727"/>
    </source>
</evidence>
<dbReference type="AlphaFoldDB" id="A0AAU9MKY2"/>
<gene>
    <name evidence="2" type="ORF">LVIROSA_LOCUS8728</name>
</gene>
<protein>
    <recommendedName>
        <fullName evidence="1">Reverse transcriptase Ty1/copia-type domain-containing protein</fullName>
    </recommendedName>
</protein>
<organism evidence="2 3">
    <name type="scientific">Lactuca virosa</name>
    <dbReference type="NCBI Taxonomy" id="75947"/>
    <lineage>
        <taxon>Eukaryota</taxon>
        <taxon>Viridiplantae</taxon>
        <taxon>Streptophyta</taxon>
        <taxon>Embryophyta</taxon>
        <taxon>Tracheophyta</taxon>
        <taxon>Spermatophyta</taxon>
        <taxon>Magnoliopsida</taxon>
        <taxon>eudicotyledons</taxon>
        <taxon>Gunneridae</taxon>
        <taxon>Pentapetalae</taxon>
        <taxon>asterids</taxon>
        <taxon>campanulids</taxon>
        <taxon>Asterales</taxon>
        <taxon>Asteraceae</taxon>
        <taxon>Cichorioideae</taxon>
        <taxon>Cichorieae</taxon>
        <taxon>Lactucinae</taxon>
        <taxon>Lactuca</taxon>
    </lineage>
</organism>
<sequence length="164" mass="18645">MTISAPIHNRSTLAQDIDLSLYTALTQSLPHHPMFTHEKSKIVKLNPNYNADFASLQQNPLHVTIFSDKEPCGFKSVVKDPKWLSAIKEEMHALRSNHTWVLVPRPTGLNVVGSKWVFWTKYNYDGSLDRFKARLVAQGFTQVPSFDYALTFTPVVKAFSVRIV</sequence>
<dbReference type="Proteomes" id="UP001157418">
    <property type="component" value="Unassembled WGS sequence"/>
</dbReference>
<comment type="caution">
    <text evidence="2">The sequence shown here is derived from an EMBL/GenBank/DDBJ whole genome shotgun (WGS) entry which is preliminary data.</text>
</comment>
<proteinExistence type="predicted"/>
<reference evidence="2 3" key="1">
    <citation type="submission" date="2022-01" db="EMBL/GenBank/DDBJ databases">
        <authorList>
            <person name="Xiong W."/>
            <person name="Schranz E."/>
        </authorList>
    </citation>
    <scope>NUCLEOTIDE SEQUENCE [LARGE SCALE GENOMIC DNA]</scope>
</reference>
<name>A0AAU9MKY2_9ASTR</name>
<evidence type="ECO:0000313" key="2">
    <source>
        <dbReference type="EMBL" id="CAH1421318.1"/>
    </source>
</evidence>
<keyword evidence="3" id="KW-1185">Reference proteome</keyword>
<dbReference type="Pfam" id="PF07727">
    <property type="entry name" value="RVT_2"/>
    <property type="match status" value="1"/>
</dbReference>
<feature type="domain" description="Reverse transcriptase Ty1/copia-type" evidence="1">
    <location>
        <begin position="97"/>
        <end position="163"/>
    </location>
</feature>
<accession>A0AAU9MKY2</accession>
<evidence type="ECO:0000313" key="3">
    <source>
        <dbReference type="Proteomes" id="UP001157418"/>
    </source>
</evidence>
<dbReference type="EMBL" id="CAKMRJ010001112">
    <property type="protein sequence ID" value="CAH1421318.1"/>
    <property type="molecule type" value="Genomic_DNA"/>
</dbReference>
<dbReference type="InterPro" id="IPR013103">
    <property type="entry name" value="RVT_2"/>
</dbReference>